<dbReference type="GO" id="GO:0042574">
    <property type="term" value="P:retinal metabolic process"/>
    <property type="evidence" value="ECO:0007669"/>
    <property type="project" value="TreeGrafter"/>
</dbReference>
<reference evidence="6 7" key="1">
    <citation type="journal article" date="2021" name="Sci. Rep.">
        <title>Chromosome anchoring in Senegalese sole (Solea senegalensis) reveals sex-associated markers and genome rearrangements in flatfish.</title>
        <authorList>
            <person name="Guerrero-Cozar I."/>
            <person name="Gomez-Garrido J."/>
            <person name="Berbel C."/>
            <person name="Martinez-Blanch J.F."/>
            <person name="Alioto T."/>
            <person name="Claros M.G."/>
            <person name="Gagnaire P.A."/>
            <person name="Manchado M."/>
        </authorList>
    </citation>
    <scope>NUCLEOTIDE SEQUENCE [LARGE SCALE GENOMIC DNA]</scope>
    <source>
        <strain evidence="6">Sse05_10M</strain>
    </source>
</reference>
<evidence type="ECO:0000256" key="1">
    <source>
        <dbReference type="ARBA" id="ARBA00006787"/>
    </source>
</evidence>
<comment type="similarity">
    <text evidence="1 5">Belongs to the carotenoid oxygenase family.</text>
</comment>
<dbReference type="EMBL" id="JAGKHQ010000017">
    <property type="protein sequence ID" value="KAG7490130.1"/>
    <property type="molecule type" value="Genomic_DNA"/>
</dbReference>
<evidence type="ECO:0000256" key="3">
    <source>
        <dbReference type="ARBA" id="ARBA00023004"/>
    </source>
</evidence>
<dbReference type="AlphaFoldDB" id="A0AAV6QG57"/>
<dbReference type="Proteomes" id="UP000693946">
    <property type="component" value="Linkage Group LG5"/>
</dbReference>
<feature type="binding site" evidence="4">
    <location>
        <position position="352"/>
    </location>
    <ligand>
        <name>Fe cation</name>
        <dbReference type="ChEBI" id="CHEBI:24875"/>
        <note>catalytic</note>
    </ligand>
</feature>
<evidence type="ECO:0000256" key="2">
    <source>
        <dbReference type="ARBA" id="ARBA00022723"/>
    </source>
</evidence>
<dbReference type="Pfam" id="PF03055">
    <property type="entry name" value="RPE65"/>
    <property type="match status" value="1"/>
</dbReference>
<proteinExistence type="inferred from homology"/>
<evidence type="ECO:0000256" key="4">
    <source>
        <dbReference type="PIRSR" id="PIRSR604294-1"/>
    </source>
</evidence>
<evidence type="ECO:0000256" key="5">
    <source>
        <dbReference type="RuleBase" id="RU003799"/>
    </source>
</evidence>
<sequence length="576" mass="65830">MTLWKISRNLFVGTFWRFQPRMQTVTSDSPHSTVSSRQRCPQAKGLESVAPLVRTGEETPDPIPTTVNGTIPTWINGSFLRNGPGKFEFGKDRYTHWFDGMAMMHRFHICDGRVSYCSRFLRSDSFVQNSEKNRIVVSEFGTLAMPDPCKNIFARFFSRFQIPKTTDNASVNFVKYKGDYYVSTETNFMRRIDPQSLETKDKVDWSKFVAVNAATAHPHYDREGASYNMGNSYGKNGYFYTIIRVPPPDDNAAMGDSADLTGTKVVCSIPAAEPRKPSYYHSFVMSENYIVFVEQPIKLDLMKFMLYRIQGKSFHKAMTWEPQCQTIFHLVNRHTGERSKVKYTAAPMFTLHQINAYEDNGFLVMDMCCGDEGQVIAEFTLENLRRESGEEMDKFYNAMCRNLPRRYILPLTVDEKTPADQNLVTLPNCTATAKKTKPGEVLMTHEELHDDQLLQYGGLEFPQINYAQYNGRPYRYFYSCGFGHVFSDSLLKMDVHTKELKVWRHPGLFPSEPVFVASPNATEEDDGVVMSVIITPRKEKSTFLLVLDAKTFTELARAEVPVNIPYGTHGVFNEMG</sequence>
<organism evidence="6 7">
    <name type="scientific">Solea senegalensis</name>
    <name type="common">Senegalese sole</name>
    <dbReference type="NCBI Taxonomy" id="28829"/>
    <lineage>
        <taxon>Eukaryota</taxon>
        <taxon>Metazoa</taxon>
        <taxon>Chordata</taxon>
        <taxon>Craniata</taxon>
        <taxon>Vertebrata</taxon>
        <taxon>Euteleostomi</taxon>
        <taxon>Actinopterygii</taxon>
        <taxon>Neopterygii</taxon>
        <taxon>Teleostei</taxon>
        <taxon>Neoteleostei</taxon>
        <taxon>Acanthomorphata</taxon>
        <taxon>Carangaria</taxon>
        <taxon>Pleuronectiformes</taxon>
        <taxon>Pleuronectoidei</taxon>
        <taxon>Soleidae</taxon>
        <taxon>Solea</taxon>
    </lineage>
</organism>
<protein>
    <submittedName>
        <fullName evidence="6">Beta,beta-carotene 9 9</fullName>
    </submittedName>
</protein>
<feature type="binding site" evidence="4">
    <location>
        <position position="217"/>
    </location>
    <ligand>
        <name>Fe cation</name>
        <dbReference type="ChEBI" id="CHEBI:24875"/>
        <note>catalytic</note>
    </ligand>
</feature>
<keyword evidence="2 4" id="KW-0479">Metal-binding</keyword>
<dbReference type="PANTHER" id="PTHR10543:SF107">
    <property type="entry name" value="BETA-CAROTENE 15, 15-DIOXYGENASE 2"/>
    <property type="match status" value="1"/>
</dbReference>
<dbReference type="GO" id="GO:0016121">
    <property type="term" value="P:carotene catabolic process"/>
    <property type="evidence" value="ECO:0007669"/>
    <property type="project" value="TreeGrafter"/>
</dbReference>
<dbReference type="GO" id="GO:0010436">
    <property type="term" value="F:carotenoid dioxygenase activity"/>
    <property type="evidence" value="ECO:0007669"/>
    <property type="project" value="TreeGrafter"/>
</dbReference>
<feature type="binding site" evidence="4">
    <location>
        <position position="569"/>
    </location>
    <ligand>
        <name>Fe cation</name>
        <dbReference type="ChEBI" id="CHEBI:24875"/>
        <note>catalytic</note>
    </ligand>
</feature>
<dbReference type="GO" id="GO:0046872">
    <property type="term" value="F:metal ion binding"/>
    <property type="evidence" value="ECO:0007669"/>
    <property type="project" value="UniProtKB-KW"/>
</dbReference>
<comment type="caution">
    <text evidence="6">The sequence shown here is derived from an EMBL/GenBank/DDBJ whole genome shotgun (WGS) entry which is preliminary data.</text>
</comment>
<dbReference type="GO" id="GO:0003834">
    <property type="term" value="F:beta-carotene 15,15'-dioxygenase activity"/>
    <property type="evidence" value="ECO:0007669"/>
    <property type="project" value="TreeGrafter"/>
</dbReference>
<dbReference type="InterPro" id="IPR004294">
    <property type="entry name" value="Carotenoid_Oase"/>
</dbReference>
<comment type="cofactor">
    <cofactor evidence="4">
        <name>Fe(2+)</name>
        <dbReference type="ChEBI" id="CHEBI:29033"/>
    </cofactor>
    <text evidence="4">Binds 1 Fe(2+) ion per subunit.</text>
</comment>
<keyword evidence="3 4" id="KW-0408">Iron</keyword>
<keyword evidence="7" id="KW-1185">Reference proteome</keyword>
<evidence type="ECO:0000313" key="7">
    <source>
        <dbReference type="Proteomes" id="UP000693946"/>
    </source>
</evidence>
<dbReference type="GO" id="GO:0005739">
    <property type="term" value="C:mitochondrion"/>
    <property type="evidence" value="ECO:0007669"/>
    <property type="project" value="TreeGrafter"/>
</dbReference>
<evidence type="ECO:0000313" key="6">
    <source>
        <dbReference type="EMBL" id="KAG7490130.1"/>
    </source>
</evidence>
<dbReference type="PANTHER" id="PTHR10543">
    <property type="entry name" value="BETA-CAROTENE DIOXYGENASE"/>
    <property type="match status" value="1"/>
</dbReference>
<feature type="binding site" evidence="4">
    <location>
        <position position="281"/>
    </location>
    <ligand>
        <name>Fe cation</name>
        <dbReference type="ChEBI" id="CHEBI:24875"/>
        <note>catalytic</note>
    </ligand>
</feature>
<gene>
    <name evidence="6" type="ORF">JOB18_028540</name>
</gene>
<accession>A0AAV6QG57</accession>
<name>A0AAV6QG57_SOLSE</name>